<proteinExistence type="predicted"/>
<dbReference type="NCBIfam" id="TIGR00229">
    <property type="entry name" value="sensory_box"/>
    <property type="match status" value="8"/>
</dbReference>
<dbReference type="InterPro" id="IPR004358">
    <property type="entry name" value="Sig_transdc_His_kin-like_C"/>
</dbReference>
<evidence type="ECO:0000313" key="13">
    <source>
        <dbReference type="Proteomes" id="UP000237771"/>
    </source>
</evidence>
<dbReference type="InterPro" id="IPR013656">
    <property type="entry name" value="PAS_4"/>
</dbReference>
<feature type="domain" description="PAC" evidence="9">
    <location>
        <begin position="571"/>
        <end position="625"/>
    </location>
</feature>
<dbReference type="InterPro" id="IPR001610">
    <property type="entry name" value="PAC"/>
</dbReference>
<feature type="domain" description="PAS" evidence="8">
    <location>
        <begin position="1390"/>
        <end position="1460"/>
    </location>
</feature>
<dbReference type="InterPro" id="IPR052162">
    <property type="entry name" value="Sensor_kinase/Photoreceptor"/>
</dbReference>
<sequence>MNSKQYSDLLFDQAKDLIWMVDHKLHLIYANKSYLNLTKEIEGVEKELNTSILQGGLGEGYIEKWKAYYQRALSGDSFTIEEHFFHPFNNEKQYGQISFLPIKDKDGNVQSVACRNTDVTSIVQENYQARSLMEASLDVFCTIDEGGNFVYVSEGAKSHWGYTAEELLNTPYVRLVLEEDIAKTNQTTEAIIAGQKVKPFVNRYKRKDGSIAYNLWSARWDRVYKLMYCVARDVKETIKQKESLEQNENRFKALVQEGSDLIGILDLDGNYTYVSPTSTSIFGIVPENFIGKNAFDFIHPDDREKTLQFLQKIMEEKTVKVEPFRFQNSKGEWRWVETVLTNMLDNIDVKGIVANSRDVTDKIDTRKQLEANELFNRTLLESSPDCLKVIDAEGRIQYMNLNGFCLMEIDDFTKFKNKEWWTLWGKDNELLVKSSVEKALLGETVEFTAFCPTAKGNPKWWNVLVSPIKKTGEDVKELLSVSRDITKKKQEEQQLKLLSSVITNTNDAVLITEAEPFDETGHRIIYVNEAFTKMTGYTAEEVIGKTPRILQGPNSDFEALSKLGKALRNWDEYEITTINYKKNGDEFWVHFNVTPVADETGWYTHWIAIERDITEQKNKELELALLAEISKNFSEEDGLEDACKNVSESIQAFGKFDLVEIWCVNLERSHLQLFSQTHTHNTATINDNSTQKFVKGKGLLGKVWQLKDRQIWDKKTMNDLFLRTELSKQLQLNSVAGIPLLFQEEVIGVLVLGSNHDSRFLEKYSNIIQRLESFVASEINRKKLEGDLKHLYNAIPDIVGIADIQCRFLNINKAGSELLGYTKEELLKNSLKDIIFPEDLFRLSDVLQSFQNGIINQIFEARFLPKTGHFIVLSVQCVFNPQEELIYISAKDITEENKLRNLNTQTNKIAKIGSWEVDFEQNKAFWSDMVHQLHETDSKNFSPDLAMSINFYREDFRPMITNLISKSLEDGSEFDFEAVIVTNNKRERWVRAIGKVERFNGITKRISGSLQDISEIKETEFRLQSLSNNLPGVVFQFYLYPDGRDKLKRVSSGAKNIWGFTAEEAMQNNEQIWKQIEKGGSLEEHKKSIAQSIETKSLWKNKWKYVMPNNEIKTHLGYGTPSFLVDGTVVFNSVILDVTEETKRDELLDQTSQMARIGSWEVDLINQNGDTMYWSSMTKAIMECDINYNPSLTSGFEFYTEESKQRILEAINKLIKEGINFDEELLLITARGNERWVRCIGQSERVDNICTKIFGSLQDIHDKKVVEEQLVQALNDKNRILERITEAFVALDSDWRYTYMNKKAGEIFNLNPKEMTGKHIWTEFPEGLNKPFHLAYERAMATQQYIYFEEYYEPNDLWFENHIYPSSNGLSIFFRDITERKRSEKQLAKAYEEKNNILESIGDAFFTVSNDWIVTYWNKQAEKFLGLAKEFILGKNLWEVYSDAIDSDFYRQYHYALKTGEKVRFEEKYETLGKWFEVNAYPSATGLSIYFADVTLRKEADERLIQANERFEKVTEATNDAIWDWDIVNDQFYRSDNIYKFFGSNTSRELKREQFWQDKFHPDDIQKLKESIEKSIIDPKINRWEAEYRVIDDNENIVHVIDRGLIIRKNKGKAIRMIGAMTDVSESKRQEEKLLEINQKLETQTKELQRSNEELEQFAFITSHDLQEPLRMITSFMDQLKRKYADQLDDKALQYIHYATDGAKRMKQIILDLLLYSRANSPTEQKEPIKLNEILSEFLLLRRKLIEEKNAIISYDDLPVLVTYKAAVTQIFHCLLDNALKYCKENMPPIIDVRVREKGDFYEFAIKDNGIGIDERFYEKIFIIFQRLHNRKDYEGTGIGLSVTKRSVEFLGGEIRLESKVGEGTTFYFTILKTKN</sequence>
<evidence type="ECO:0000313" key="11">
    <source>
        <dbReference type="EMBL" id="SHH34534.1"/>
    </source>
</evidence>
<reference evidence="10 13" key="3">
    <citation type="submission" date="2018-03" db="EMBL/GenBank/DDBJ databases">
        <title>Genomic Encyclopedia of Archaeal and Bacterial Type Strains, Phase II (KMG-II): from individual species to whole genera.</title>
        <authorList>
            <person name="Goeker M."/>
        </authorList>
    </citation>
    <scope>NUCLEOTIDE SEQUENCE [LARGE SCALE GENOMIC DNA]</scope>
    <source>
        <strain evidence="10 13">DSM 17797</strain>
    </source>
</reference>
<dbReference type="InterPro" id="IPR003594">
    <property type="entry name" value="HATPase_dom"/>
</dbReference>
<gene>
    <name evidence="10" type="ORF">BC624_10992</name>
    <name evidence="11" type="ORF">SAMN05443373_11192</name>
</gene>
<dbReference type="Pfam" id="PF08447">
    <property type="entry name" value="PAS_3"/>
    <property type="match status" value="3"/>
</dbReference>
<evidence type="ECO:0000313" key="12">
    <source>
        <dbReference type="Proteomes" id="UP000184384"/>
    </source>
</evidence>
<dbReference type="RefSeq" id="WP_072945223.1">
    <property type="nucleotide sequence ID" value="NZ_FQWO01000011.1"/>
</dbReference>
<reference evidence="11" key="1">
    <citation type="submission" date="2016-11" db="EMBL/GenBank/DDBJ databases">
        <authorList>
            <person name="Jaros S."/>
            <person name="Januszkiewicz K."/>
            <person name="Wedrychowicz H."/>
        </authorList>
    </citation>
    <scope>NUCLEOTIDE SEQUENCE [LARGE SCALE GENOMIC DNA]</scope>
    <source>
        <strain evidence="11">DSM 19729</strain>
    </source>
</reference>
<dbReference type="CDD" id="cd00082">
    <property type="entry name" value="HisKA"/>
    <property type="match status" value="1"/>
</dbReference>
<dbReference type="Proteomes" id="UP000237771">
    <property type="component" value="Unassembled WGS sequence"/>
</dbReference>
<evidence type="ECO:0000256" key="3">
    <source>
        <dbReference type="ARBA" id="ARBA00022553"/>
    </source>
</evidence>
<dbReference type="InterPro" id="IPR000014">
    <property type="entry name" value="PAS"/>
</dbReference>
<dbReference type="Gene3D" id="3.30.450.20">
    <property type="entry name" value="PAS domain"/>
    <property type="match status" value="12"/>
</dbReference>
<evidence type="ECO:0000256" key="4">
    <source>
        <dbReference type="ARBA" id="ARBA00022679"/>
    </source>
</evidence>
<feature type="domain" description="PAC" evidence="9">
    <location>
        <begin position="974"/>
        <end position="1025"/>
    </location>
</feature>
<dbReference type="Pfam" id="PF02518">
    <property type="entry name" value="HATPase_c"/>
    <property type="match status" value="1"/>
</dbReference>
<dbReference type="SUPFAM" id="SSF55785">
    <property type="entry name" value="PYP-like sensor domain (PAS domain)"/>
    <property type="match status" value="12"/>
</dbReference>
<keyword evidence="4" id="KW-0808">Transferase</keyword>
<dbReference type="InterPro" id="IPR000700">
    <property type="entry name" value="PAS-assoc_C"/>
</dbReference>
<dbReference type="Pfam" id="PF08448">
    <property type="entry name" value="PAS_4"/>
    <property type="match status" value="3"/>
</dbReference>
<accession>A0A1M5S7S0</accession>
<protein>
    <recommendedName>
        <fullName evidence="2">histidine kinase</fullName>
        <ecNumber evidence="2">2.7.13.3</ecNumber>
    </recommendedName>
</protein>
<evidence type="ECO:0000256" key="1">
    <source>
        <dbReference type="ARBA" id="ARBA00000085"/>
    </source>
</evidence>
<dbReference type="SUPFAM" id="SSF47384">
    <property type="entry name" value="Homodimeric domain of signal transducing histidine kinase"/>
    <property type="match status" value="1"/>
</dbReference>
<keyword evidence="3" id="KW-0597">Phosphoprotein</keyword>
<dbReference type="SMART" id="SM00387">
    <property type="entry name" value="HATPase_c"/>
    <property type="match status" value="1"/>
</dbReference>
<dbReference type="CDD" id="cd00130">
    <property type="entry name" value="PAS"/>
    <property type="match status" value="7"/>
</dbReference>
<evidence type="ECO:0000259" key="7">
    <source>
        <dbReference type="PROSITE" id="PS50109"/>
    </source>
</evidence>
<dbReference type="EMBL" id="PVUB01000009">
    <property type="protein sequence ID" value="PRZ21239.1"/>
    <property type="molecule type" value="Genomic_DNA"/>
</dbReference>
<evidence type="ECO:0000256" key="2">
    <source>
        <dbReference type="ARBA" id="ARBA00012438"/>
    </source>
</evidence>
<dbReference type="InterPro" id="IPR035965">
    <property type="entry name" value="PAS-like_dom_sf"/>
</dbReference>
<dbReference type="Gene3D" id="1.10.287.130">
    <property type="match status" value="1"/>
</dbReference>
<feature type="domain" description="PAS" evidence="8">
    <location>
        <begin position="784"/>
        <end position="854"/>
    </location>
</feature>
<dbReference type="PROSITE" id="PS50112">
    <property type="entry name" value="PAS"/>
    <property type="match status" value="7"/>
</dbReference>
<dbReference type="PROSITE" id="PS50109">
    <property type="entry name" value="HIS_KIN"/>
    <property type="match status" value="1"/>
</dbReference>
<feature type="domain" description="PAC" evidence="9">
    <location>
        <begin position="443"/>
        <end position="497"/>
    </location>
</feature>
<reference evidence="12" key="2">
    <citation type="submission" date="2016-11" db="EMBL/GenBank/DDBJ databases">
        <authorList>
            <person name="Varghese N."/>
            <person name="Submissions S."/>
        </authorList>
    </citation>
    <scope>NUCLEOTIDE SEQUENCE [LARGE SCALE GENOMIC DNA]</scope>
    <source>
        <strain evidence="12">DSM 19729</strain>
    </source>
</reference>
<name>A0A1M5S7S0_9FLAO</name>
<dbReference type="InterPro" id="IPR003661">
    <property type="entry name" value="HisK_dim/P_dom"/>
</dbReference>
<feature type="domain" description="PAS" evidence="8">
    <location>
        <begin position="1273"/>
        <end position="1324"/>
    </location>
</feature>
<feature type="coiled-coil region" evidence="6">
    <location>
        <begin position="1624"/>
        <end position="1658"/>
    </location>
</feature>
<dbReference type="SMART" id="SM00388">
    <property type="entry name" value="HisKA"/>
    <property type="match status" value="1"/>
</dbReference>
<dbReference type="Gene3D" id="3.30.450.40">
    <property type="match status" value="1"/>
</dbReference>
<dbReference type="InterPro" id="IPR013767">
    <property type="entry name" value="PAS_fold"/>
</dbReference>
<dbReference type="Proteomes" id="UP000184384">
    <property type="component" value="Unassembled WGS sequence"/>
</dbReference>
<dbReference type="SMART" id="SM00086">
    <property type="entry name" value="PAC"/>
    <property type="match status" value="9"/>
</dbReference>
<dbReference type="SUPFAM" id="SSF55874">
    <property type="entry name" value="ATPase domain of HSP90 chaperone/DNA topoisomerase II/histidine kinase"/>
    <property type="match status" value="1"/>
</dbReference>
<dbReference type="PROSITE" id="PS50113">
    <property type="entry name" value="PAC"/>
    <property type="match status" value="4"/>
</dbReference>
<comment type="catalytic activity">
    <reaction evidence="1">
        <text>ATP + protein L-histidine = ADP + protein N-phospho-L-histidine.</text>
        <dbReference type="EC" id="2.7.13.3"/>
    </reaction>
</comment>
<dbReference type="InterPro" id="IPR029016">
    <property type="entry name" value="GAF-like_dom_sf"/>
</dbReference>
<dbReference type="Pfam" id="PF13426">
    <property type="entry name" value="PAS_9"/>
    <property type="match status" value="2"/>
</dbReference>
<dbReference type="PANTHER" id="PTHR43304">
    <property type="entry name" value="PHYTOCHROME-LIKE PROTEIN CPH1"/>
    <property type="match status" value="1"/>
</dbReference>
<feature type="domain" description="PAS" evidence="8">
    <location>
        <begin position="1507"/>
        <end position="1579"/>
    </location>
</feature>
<keyword evidence="13" id="KW-1185">Reference proteome</keyword>
<feature type="domain" description="PAS" evidence="8">
    <location>
        <begin position="247"/>
        <end position="317"/>
    </location>
</feature>
<evidence type="ECO:0000256" key="5">
    <source>
        <dbReference type="ARBA" id="ARBA00022777"/>
    </source>
</evidence>
<evidence type="ECO:0000259" key="8">
    <source>
        <dbReference type="PROSITE" id="PS50112"/>
    </source>
</evidence>
<dbReference type="STRING" id="280093.SAMN05443373_11192"/>
<dbReference type="OrthoDB" id="9124519at2"/>
<evidence type="ECO:0000313" key="10">
    <source>
        <dbReference type="EMBL" id="PRZ21239.1"/>
    </source>
</evidence>
<feature type="domain" description="PAS" evidence="8">
    <location>
        <begin position="494"/>
        <end position="546"/>
    </location>
</feature>
<dbReference type="InterPro" id="IPR005467">
    <property type="entry name" value="His_kinase_dom"/>
</dbReference>
<feature type="domain" description="Histidine kinase" evidence="7">
    <location>
        <begin position="1661"/>
        <end position="1875"/>
    </location>
</feature>
<keyword evidence="6" id="KW-0175">Coiled coil</keyword>
<dbReference type="GO" id="GO:0006355">
    <property type="term" value="P:regulation of DNA-templated transcription"/>
    <property type="evidence" value="ECO:0007669"/>
    <property type="project" value="InterPro"/>
</dbReference>
<feature type="domain" description="PAS" evidence="8">
    <location>
        <begin position="125"/>
        <end position="195"/>
    </location>
</feature>
<dbReference type="SUPFAM" id="SSF55781">
    <property type="entry name" value="GAF domain-like"/>
    <property type="match status" value="1"/>
</dbReference>
<dbReference type="InterPro" id="IPR036097">
    <property type="entry name" value="HisK_dim/P_sf"/>
</dbReference>
<keyword evidence="5" id="KW-0418">Kinase</keyword>
<evidence type="ECO:0000256" key="6">
    <source>
        <dbReference type="SAM" id="Coils"/>
    </source>
</evidence>
<dbReference type="Pfam" id="PF00512">
    <property type="entry name" value="HisKA"/>
    <property type="match status" value="1"/>
</dbReference>
<dbReference type="SMART" id="SM00091">
    <property type="entry name" value="PAS"/>
    <property type="match status" value="10"/>
</dbReference>
<dbReference type="Pfam" id="PF00989">
    <property type="entry name" value="PAS"/>
    <property type="match status" value="1"/>
</dbReference>
<dbReference type="InterPro" id="IPR013655">
    <property type="entry name" value="PAS_fold_3"/>
</dbReference>
<dbReference type="EC" id="2.7.13.3" evidence="2"/>
<dbReference type="EMBL" id="FQWO01000011">
    <property type="protein sequence ID" value="SHH34534.1"/>
    <property type="molecule type" value="Genomic_DNA"/>
</dbReference>
<dbReference type="GO" id="GO:0000155">
    <property type="term" value="F:phosphorelay sensor kinase activity"/>
    <property type="evidence" value="ECO:0007669"/>
    <property type="project" value="InterPro"/>
</dbReference>
<organism evidence="11 12">
    <name type="scientific">Flavobacterium granuli</name>
    <dbReference type="NCBI Taxonomy" id="280093"/>
    <lineage>
        <taxon>Bacteria</taxon>
        <taxon>Pseudomonadati</taxon>
        <taxon>Bacteroidota</taxon>
        <taxon>Flavobacteriia</taxon>
        <taxon>Flavobacteriales</taxon>
        <taxon>Flavobacteriaceae</taxon>
        <taxon>Flavobacterium</taxon>
    </lineage>
</organism>
<dbReference type="Gene3D" id="3.30.565.10">
    <property type="entry name" value="Histidine kinase-like ATPase, C-terminal domain"/>
    <property type="match status" value="1"/>
</dbReference>
<dbReference type="PANTHER" id="PTHR43304:SF1">
    <property type="entry name" value="PAC DOMAIN-CONTAINING PROTEIN"/>
    <property type="match status" value="1"/>
</dbReference>
<dbReference type="PRINTS" id="PR00344">
    <property type="entry name" value="BCTRLSENSOR"/>
</dbReference>
<dbReference type="InterPro" id="IPR036890">
    <property type="entry name" value="HATPase_C_sf"/>
</dbReference>
<evidence type="ECO:0000259" key="9">
    <source>
        <dbReference type="PROSITE" id="PS50113"/>
    </source>
</evidence>
<feature type="domain" description="PAC" evidence="9">
    <location>
        <begin position="1584"/>
        <end position="1636"/>
    </location>
</feature>